<dbReference type="RefSeq" id="XP_066008081.1">
    <property type="nucleotide sequence ID" value="XM_066152534.1"/>
</dbReference>
<protein>
    <submittedName>
        <fullName evidence="2">Uncharacterized protein</fullName>
    </submittedName>
</protein>
<comment type="caution">
    <text evidence="2">The sequence shown here is derived from an EMBL/GenBank/DDBJ whole genome shotgun (WGS) entry which is preliminary data.</text>
</comment>
<proteinExistence type="predicted"/>
<dbReference type="EMBL" id="ANPB02000006">
    <property type="protein sequence ID" value="KAF4480243.1"/>
    <property type="molecule type" value="Genomic_DNA"/>
</dbReference>
<reference evidence="2 3" key="2">
    <citation type="submission" date="2020-04" db="EMBL/GenBank/DDBJ databases">
        <title>Genome sequencing and assembly of multiple isolates from the Colletotrichum gloeosporioides species complex.</title>
        <authorList>
            <person name="Gan P."/>
            <person name="Shirasu K."/>
        </authorList>
    </citation>
    <scope>NUCLEOTIDE SEQUENCE [LARGE SCALE GENOMIC DNA]</scope>
    <source>
        <strain evidence="2 3">Nara gc5</strain>
    </source>
</reference>
<dbReference type="GeneID" id="43616709"/>
<gene>
    <name evidence="2" type="ORF">CGGC5_v011465</name>
</gene>
<reference evidence="2 3" key="1">
    <citation type="submission" date="2012-08" db="EMBL/GenBank/DDBJ databases">
        <authorList>
            <person name="Gan P.H.P."/>
            <person name="Ikeda K."/>
            <person name="Irieda H."/>
            <person name="Narusaka M."/>
            <person name="O'Connell R.J."/>
            <person name="Narusaka Y."/>
            <person name="Takano Y."/>
            <person name="Kubo Y."/>
            <person name="Shirasu K."/>
        </authorList>
    </citation>
    <scope>NUCLEOTIDE SEQUENCE [LARGE SCALE GENOMIC DNA]</scope>
    <source>
        <strain evidence="2 3">Nara gc5</strain>
    </source>
</reference>
<accession>A0A7J6IT11</accession>
<keyword evidence="3" id="KW-1185">Reference proteome</keyword>
<dbReference type="Proteomes" id="UP000011096">
    <property type="component" value="Unassembled WGS sequence"/>
</dbReference>
<evidence type="ECO:0000256" key="1">
    <source>
        <dbReference type="SAM" id="MobiDB-lite"/>
    </source>
</evidence>
<sequence>MDFQPPREAPWFDVGQTLELFPHFNLAEPWGGAYPVPKWSEMKNIAAYPRGFNPDAEVDKAVICKAKIVRHLRVGLGRGPQVLLCKATQYPQTLAQSQMPFPPSDAKEHLADHFVLKDHSRDSSALRYLYQKHLERGGIMGYPYHVPSYFGTWVVKLPYENKAGEQKMRYVGAVAMEFIRGVSIDDLCKGVLIKNRNINLKSDDDEYESFFDTACLIPRNDPGLFRGPEFAGLVIDAEDEAFRLMVLKGVLDGVVKTLHAGVQYNDLSPQNTFVTIVDDSNSEAAVPRVVFLDYFSFEIYEKTKYAKDPEWPDVHPLAEEPRPVHPFERCCIIPLSKFSGWYPPLWDKHPLLFDCWLGKMFGKVEEGSYSIFSDRGDESDRSLRKLVADHGANYKDTPIDSKDDFLHSVKDHTGVDVSEFMNRKAYQDLAYKKEEAVQSARSVLGKKRQRDDGDDEEGGDTVSDQSKRQKQ</sequence>
<feature type="region of interest" description="Disordered" evidence="1">
    <location>
        <begin position="438"/>
        <end position="471"/>
    </location>
</feature>
<evidence type="ECO:0000313" key="2">
    <source>
        <dbReference type="EMBL" id="KAF4480243.1"/>
    </source>
</evidence>
<name>A0A7J6IT11_COLFN</name>
<evidence type="ECO:0000313" key="3">
    <source>
        <dbReference type="Proteomes" id="UP000011096"/>
    </source>
</evidence>
<dbReference type="AlphaFoldDB" id="A0A7J6IT11"/>
<dbReference type="InParanoid" id="A0A7J6IT11"/>
<organism evidence="2 3">
    <name type="scientific">Colletotrichum fructicola (strain Nara gc5)</name>
    <name type="common">Anthracnose fungus</name>
    <name type="synonym">Colletotrichum gloeosporioides (strain Nara gc5)</name>
    <dbReference type="NCBI Taxonomy" id="1213859"/>
    <lineage>
        <taxon>Eukaryota</taxon>
        <taxon>Fungi</taxon>
        <taxon>Dikarya</taxon>
        <taxon>Ascomycota</taxon>
        <taxon>Pezizomycotina</taxon>
        <taxon>Sordariomycetes</taxon>
        <taxon>Hypocreomycetidae</taxon>
        <taxon>Glomerellales</taxon>
        <taxon>Glomerellaceae</taxon>
        <taxon>Colletotrichum</taxon>
        <taxon>Colletotrichum gloeosporioides species complex</taxon>
    </lineage>
</organism>
<dbReference type="OrthoDB" id="4816684at2759"/>